<dbReference type="InterPro" id="IPR001579">
    <property type="entry name" value="Glyco_hydro_18_chit_AS"/>
</dbReference>
<dbReference type="InterPro" id="IPR027417">
    <property type="entry name" value="P-loop_NTPase"/>
</dbReference>
<dbReference type="GO" id="GO:0016887">
    <property type="term" value="F:ATP hydrolysis activity"/>
    <property type="evidence" value="ECO:0007669"/>
    <property type="project" value="InterPro"/>
</dbReference>
<dbReference type="SUPFAM" id="SSF52540">
    <property type="entry name" value="P-loop containing nucleoside triphosphate hydrolases"/>
    <property type="match status" value="1"/>
</dbReference>
<evidence type="ECO:0000259" key="5">
    <source>
        <dbReference type="PROSITE" id="PS50893"/>
    </source>
</evidence>
<dbReference type="CDD" id="cd03230">
    <property type="entry name" value="ABC_DR_subfamily_A"/>
    <property type="match status" value="1"/>
</dbReference>
<dbReference type="PANTHER" id="PTHR42711">
    <property type="entry name" value="ABC TRANSPORTER ATP-BINDING PROTEIN"/>
    <property type="match status" value="1"/>
</dbReference>
<evidence type="ECO:0000313" key="6">
    <source>
        <dbReference type="EMBL" id="SNZ06817.1"/>
    </source>
</evidence>
<dbReference type="SMART" id="SM00382">
    <property type="entry name" value="AAA"/>
    <property type="match status" value="1"/>
</dbReference>
<dbReference type="InterPro" id="IPR003439">
    <property type="entry name" value="ABC_transporter-like_ATP-bd"/>
</dbReference>
<name>A0A285NCZ7_NATPI</name>
<dbReference type="GO" id="GO:0005975">
    <property type="term" value="P:carbohydrate metabolic process"/>
    <property type="evidence" value="ECO:0007669"/>
    <property type="project" value="InterPro"/>
</dbReference>
<accession>A0A285NCZ7</accession>
<keyword evidence="2" id="KW-0813">Transport</keyword>
<dbReference type="PROSITE" id="PS50893">
    <property type="entry name" value="ABC_TRANSPORTER_2"/>
    <property type="match status" value="1"/>
</dbReference>
<evidence type="ECO:0000256" key="3">
    <source>
        <dbReference type="ARBA" id="ARBA00022741"/>
    </source>
</evidence>
<dbReference type="PANTHER" id="PTHR42711:SF5">
    <property type="entry name" value="ABC TRANSPORTER ATP-BINDING PROTEIN NATA"/>
    <property type="match status" value="1"/>
</dbReference>
<organism evidence="6 7">
    <name type="scientific">Natronoarchaeum philippinense</name>
    <dbReference type="NCBI Taxonomy" id="558529"/>
    <lineage>
        <taxon>Archaea</taxon>
        <taxon>Methanobacteriati</taxon>
        <taxon>Methanobacteriota</taxon>
        <taxon>Stenosarchaea group</taxon>
        <taxon>Halobacteria</taxon>
        <taxon>Halobacteriales</taxon>
        <taxon>Natronoarchaeaceae</taxon>
    </lineage>
</organism>
<proteinExistence type="inferred from homology"/>
<evidence type="ECO:0000256" key="4">
    <source>
        <dbReference type="ARBA" id="ARBA00022840"/>
    </source>
</evidence>
<keyword evidence="3" id="KW-0547">Nucleotide-binding</keyword>
<keyword evidence="7" id="KW-1185">Reference proteome</keyword>
<gene>
    <name evidence="6" type="ORF">SAMN06269185_1297</name>
</gene>
<sequence length="342" mass="37657">MASPQPTCNSPSDPSTASVVSVTDLVKTYRRDGEEIRAVDGVNFDIERGSTVGFLGPNGAGKTTLIKSILSLIVPTSGRICIAGTDVHADVSAPHKRVSAMLEGARNVYWRLTVRENLEFFSVLGRRADALRDDRINELLERFGLTDEADTVVRELSRGEKQKVSLACTAVQDTDIVFLDEPTLGLDVESTRTLRETLCELAEDDHTTVVLSSHDMDVVQAVCDRAIIMNDGRIVANDTIDNLLELFSTQIYEIAVDECLDHDTRHRLASTVDARAFEKQPDATTFTVSVAHDEFYSLVDTLRSEGLTIESLESSDSSLEDAFLHVIKENKLGQETPAQEVR</sequence>
<dbReference type="InterPro" id="IPR003593">
    <property type="entry name" value="AAA+_ATPase"/>
</dbReference>
<reference evidence="6 7" key="1">
    <citation type="submission" date="2017-09" db="EMBL/GenBank/DDBJ databases">
        <authorList>
            <person name="Ehlers B."/>
            <person name="Leendertz F.H."/>
        </authorList>
    </citation>
    <scope>NUCLEOTIDE SEQUENCE [LARGE SCALE GENOMIC DNA]</scope>
    <source>
        <strain evidence="6 7">DSM 27208</strain>
    </source>
</reference>
<dbReference type="Proteomes" id="UP000219453">
    <property type="component" value="Unassembled WGS sequence"/>
</dbReference>
<dbReference type="Pfam" id="PF00005">
    <property type="entry name" value="ABC_tran"/>
    <property type="match status" value="1"/>
</dbReference>
<feature type="domain" description="ABC transporter" evidence="5">
    <location>
        <begin position="20"/>
        <end position="256"/>
    </location>
</feature>
<protein>
    <submittedName>
        <fullName evidence="6">ABC-2 type transport system ATP-binding protein</fullName>
    </submittedName>
</protein>
<dbReference type="PROSITE" id="PS01095">
    <property type="entry name" value="GH18_1"/>
    <property type="match status" value="1"/>
</dbReference>
<dbReference type="Gene3D" id="3.40.50.300">
    <property type="entry name" value="P-loop containing nucleotide triphosphate hydrolases"/>
    <property type="match status" value="1"/>
</dbReference>
<evidence type="ECO:0000313" key="7">
    <source>
        <dbReference type="Proteomes" id="UP000219453"/>
    </source>
</evidence>
<comment type="similarity">
    <text evidence="1">Belongs to the ABC transporter superfamily.</text>
</comment>
<evidence type="ECO:0000256" key="1">
    <source>
        <dbReference type="ARBA" id="ARBA00005417"/>
    </source>
</evidence>
<keyword evidence="4 6" id="KW-0067">ATP-binding</keyword>
<evidence type="ECO:0000256" key="2">
    <source>
        <dbReference type="ARBA" id="ARBA00022448"/>
    </source>
</evidence>
<dbReference type="InterPro" id="IPR050763">
    <property type="entry name" value="ABC_transporter_ATP-binding"/>
</dbReference>
<dbReference type="EMBL" id="OBEJ01000001">
    <property type="protein sequence ID" value="SNZ06817.1"/>
    <property type="molecule type" value="Genomic_DNA"/>
</dbReference>
<dbReference type="GO" id="GO:0004553">
    <property type="term" value="F:hydrolase activity, hydrolyzing O-glycosyl compounds"/>
    <property type="evidence" value="ECO:0007669"/>
    <property type="project" value="InterPro"/>
</dbReference>
<dbReference type="AlphaFoldDB" id="A0A285NCZ7"/>
<dbReference type="GO" id="GO:0005524">
    <property type="term" value="F:ATP binding"/>
    <property type="evidence" value="ECO:0007669"/>
    <property type="project" value="UniProtKB-KW"/>
</dbReference>